<sequence length="80" mass="9224">MSKNSLDSEPEIRESRWDLTSLVPGKSELETKTGNHEVEEAQALDNLEAFTQEAPEMQVVIGQEWMFYQIAISGWRKQRV</sequence>
<reference evidence="1 2" key="1">
    <citation type="submission" date="2005-07" db="EMBL/GenBank/DDBJ databases">
        <authorList>
            <person name="Mural R.J."/>
            <person name="Li P.W."/>
            <person name="Adams M.D."/>
            <person name="Amanatides P.G."/>
            <person name="Baden-Tillson H."/>
            <person name="Barnstead M."/>
            <person name="Chin S.H."/>
            <person name="Dew I."/>
            <person name="Evans C.A."/>
            <person name="Ferriera S."/>
            <person name="Flanigan M."/>
            <person name="Fosler C."/>
            <person name="Glodek A."/>
            <person name="Gu Z."/>
            <person name="Holt R.A."/>
            <person name="Jennings D."/>
            <person name="Kraft C.L."/>
            <person name="Lu F."/>
            <person name="Nguyen T."/>
            <person name="Nusskern D.R."/>
            <person name="Pfannkoch C.M."/>
            <person name="Sitter C."/>
            <person name="Sutton G.G."/>
            <person name="Venter J.C."/>
            <person name="Wang Z."/>
            <person name="Woodage T."/>
            <person name="Zheng X.H."/>
            <person name="Zhong F."/>
        </authorList>
    </citation>
    <scope>NUCLEOTIDE SEQUENCE [LARGE SCALE GENOMIC DNA]</scope>
    <source>
        <strain>BN</strain>
        <strain evidence="2">Sprague-Dawley</strain>
    </source>
</reference>
<dbReference type="Proteomes" id="UP000234681">
    <property type="component" value="Chromosome 15"/>
</dbReference>
<dbReference type="AlphaFoldDB" id="A6KHE5"/>
<name>A6KHE5_RAT</name>
<evidence type="ECO:0000313" key="1">
    <source>
        <dbReference type="EMBL" id="EDM14374.1"/>
    </source>
</evidence>
<organism evidence="1 2">
    <name type="scientific">Rattus norvegicus</name>
    <name type="common">Rat</name>
    <dbReference type="NCBI Taxonomy" id="10116"/>
    <lineage>
        <taxon>Eukaryota</taxon>
        <taxon>Metazoa</taxon>
        <taxon>Chordata</taxon>
        <taxon>Craniata</taxon>
        <taxon>Vertebrata</taxon>
        <taxon>Euteleostomi</taxon>
        <taxon>Mammalia</taxon>
        <taxon>Eutheria</taxon>
        <taxon>Euarchontoglires</taxon>
        <taxon>Glires</taxon>
        <taxon>Rodentia</taxon>
        <taxon>Myomorpha</taxon>
        <taxon>Muroidea</taxon>
        <taxon>Muridae</taxon>
        <taxon>Murinae</taxon>
        <taxon>Rattus</taxon>
    </lineage>
</organism>
<dbReference type="EMBL" id="CH474049">
    <property type="protein sequence ID" value="EDM14374.1"/>
    <property type="molecule type" value="Genomic_DNA"/>
</dbReference>
<evidence type="ECO:0000313" key="2">
    <source>
        <dbReference type="Proteomes" id="UP000234681"/>
    </source>
</evidence>
<accession>A6KHE5</accession>
<feature type="non-terminal residue" evidence="1">
    <location>
        <position position="80"/>
    </location>
</feature>
<gene>
    <name evidence="1" type="ORF">rCG_23533</name>
</gene>
<proteinExistence type="predicted"/>
<protein>
    <submittedName>
        <fullName evidence="1">RCG23533</fullName>
    </submittedName>
</protein>